<evidence type="ECO:0000313" key="2">
    <source>
        <dbReference type="Proteomes" id="UP001155546"/>
    </source>
</evidence>
<organism evidence="1 2">
    <name type="scientific">Shewanella holmiensis</name>
    <dbReference type="NCBI Taxonomy" id="2952222"/>
    <lineage>
        <taxon>Bacteria</taxon>
        <taxon>Pseudomonadati</taxon>
        <taxon>Pseudomonadota</taxon>
        <taxon>Gammaproteobacteria</taxon>
        <taxon>Alteromonadales</taxon>
        <taxon>Shewanellaceae</taxon>
        <taxon>Shewanella</taxon>
    </lineage>
</organism>
<name>A0A9X3AWB2_9GAMM</name>
<dbReference type="EMBL" id="JAMTCD010000024">
    <property type="protein sequence ID" value="MCT7943159.1"/>
    <property type="molecule type" value="Genomic_DNA"/>
</dbReference>
<keyword evidence="2" id="KW-1185">Reference proteome</keyword>
<proteinExistence type="predicted"/>
<evidence type="ECO:0000313" key="1">
    <source>
        <dbReference type="EMBL" id="MCT7943159.1"/>
    </source>
</evidence>
<accession>A0A9X3AWB2</accession>
<protein>
    <submittedName>
        <fullName evidence="1">CopG family transcriptional regulator</fullName>
    </submittedName>
</protein>
<sequence>MGLADLKKNASSCKAAFSKQMSIEEFIDNASLYALGQTHEFTQHTNVVDFLQRRDNKQATQSQQLVNQTEQVKKPFRRATFTLSEQAISDLTALSHASKMAKSKLIRHLIAEHSLLSDKDKQALYQQFEHDTQLKSLSK</sequence>
<dbReference type="Proteomes" id="UP001155546">
    <property type="component" value="Unassembled WGS sequence"/>
</dbReference>
<gene>
    <name evidence="1" type="ORF">NE535_15420</name>
</gene>
<dbReference type="RefSeq" id="WP_261299500.1">
    <property type="nucleotide sequence ID" value="NZ_JAMTCD010000024.1"/>
</dbReference>
<comment type="caution">
    <text evidence="1">The sequence shown here is derived from an EMBL/GenBank/DDBJ whole genome shotgun (WGS) entry which is preliminary data.</text>
</comment>
<dbReference type="AlphaFoldDB" id="A0A9X3AWB2"/>
<reference evidence="1" key="1">
    <citation type="journal article" date="2023" name="Int. J. Syst. Evol. Microbiol.">
        <title>&lt;i&gt;Shewanella septentrionalis&lt;/i&gt; sp. nov. and &lt;i&gt;Shewanella holmiensis&lt;/i&gt; sp. nov., isolated from Baltic Sea water and sediments.</title>
        <authorList>
            <person name="Martin-Rodriguez A.J."/>
            <person name="Thorell K."/>
            <person name="Joffre E."/>
            <person name="Jensie-Markopoulos S."/>
            <person name="Moore E.R.B."/>
            <person name="Sjoling A."/>
        </authorList>
    </citation>
    <scope>NUCLEOTIDE SEQUENCE</scope>
    <source>
        <strain evidence="1">SP1S2-7</strain>
    </source>
</reference>